<evidence type="ECO:0000256" key="21">
    <source>
        <dbReference type="ARBA" id="ARBA00023136"/>
    </source>
</evidence>
<keyword evidence="12" id="KW-0813">Transport</keyword>
<keyword evidence="26" id="KW-0449">Lipoprotein</keyword>
<comment type="catalytic activity">
    <reaction evidence="27">
        <text>tetracosanoate(out) = tetracosanoate(in)</text>
        <dbReference type="Rhea" id="RHEA:45260"/>
        <dbReference type="ChEBI" id="CHEBI:31014"/>
    </reaction>
    <physiologicalReaction direction="left-to-right" evidence="27">
        <dbReference type="Rhea" id="RHEA:45261"/>
    </physiologicalReaction>
</comment>
<sequence length="433" mass="48102">MGCDRNCGLIAGAVIGAVLAVFGGILMPVGDMIIQKTITKEVVLEEGTTAFKNWVKTGTAVYRQFWIFDVQNPQEVIINSSTIKVKQRGPYTYRVRFLAKENITHDPETNTVSFVQPRGAIFEPSLSSGTENDTFTVLNLAVAAAPYLYPNAFVQVLLNSLIKKSKSSLFQTRTVKELLWGYTDPFLSLVPYTIPTTVGAFFPYNNTADGVYTVFNGKDDVSKVAIIDTYKGKKSIYAVFGAERDLKGIPVYRFILPPEAFASPLQNPDNHCFCVDREVSNNCTFYGVLDISKCKAGKPVFISLPHFLHASPEIAGNIEGLNPNEEEHSTYLDVEPITGFTLQFAKRLQINILVKPSKKIETLKRLNRNYIVPVLWLNETGTIGDEKAEMFKNKVTGKINLLGLIEIVLLSVGVVMFVAFMISYCACRSKKTK</sequence>
<dbReference type="GO" id="GO:0009986">
    <property type="term" value="C:cell surface"/>
    <property type="evidence" value="ECO:0007669"/>
    <property type="project" value="TreeGrafter"/>
</dbReference>
<dbReference type="PANTHER" id="PTHR11923">
    <property type="entry name" value="SCAVENGER RECEPTOR CLASS B TYPE-1 SR-B1"/>
    <property type="match status" value="1"/>
</dbReference>
<dbReference type="GO" id="GO:0150094">
    <property type="term" value="P:amyloid-beta clearance by cellular catabolic process"/>
    <property type="evidence" value="ECO:0007669"/>
    <property type="project" value="TreeGrafter"/>
</dbReference>
<evidence type="ECO:0000256" key="13">
    <source>
        <dbReference type="ARBA" id="ARBA00022475"/>
    </source>
</evidence>
<keyword evidence="24" id="KW-0675">Receptor</keyword>
<dbReference type="Pfam" id="PF01130">
    <property type="entry name" value="CD36"/>
    <property type="match status" value="1"/>
</dbReference>
<keyword evidence="21 34" id="KW-0472">Membrane</keyword>
<keyword evidence="23" id="KW-1015">Disulfide bond</keyword>
<evidence type="ECO:0000256" key="32">
    <source>
        <dbReference type="PIRSR" id="PIRSR605428-50"/>
    </source>
</evidence>
<dbReference type="EMBL" id="JACASE010000013">
    <property type="protein sequence ID" value="KAF6418037.1"/>
    <property type="molecule type" value="Genomic_DNA"/>
</dbReference>
<evidence type="ECO:0000256" key="31">
    <source>
        <dbReference type="ARBA" id="ARBA00032780"/>
    </source>
</evidence>
<evidence type="ECO:0000256" key="26">
    <source>
        <dbReference type="ARBA" id="ARBA00023288"/>
    </source>
</evidence>
<evidence type="ECO:0000313" key="35">
    <source>
        <dbReference type="EMBL" id="KAF6418037.1"/>
    </source>
</evidence>
<dbReference type="PANTHER" id="PTHR11923:SF12">
    <property type="entry name" value="PLATELET GLYCOPROTEIN 4"/>
    <property type="match status" value="1"/>
</dbReference>
<dbReference type="GO" id="GO:0005041">
    <property type="term" value="F:low-density lipoprotein particle receptor activity"/>
    <property type="evidence" value="ECO:0007669"/>
    <property type="project" value="TreeGrafter"/>
</dbReference>
<evidence type="ECO:0000256" key="10">
    <source>
        <dbReference type="ARBA" id="ARBA00010532"/>
    </source>
</evidence>
<evidence type="ECO:0000256" key="22">
    <source>
        <dbReference type="ARBA" id="ARBA00023139"/>
    </source>
</evidence>
<dbReference type="GO" id="GO:0007155">
    <property type="term" value="P:cell adhesion"/>
    <property type="evidence" value="ECO:0007669"/>
    <property type="project" value="UniProtKB-KW"/>
</dbReference>
<dbReference type="PRINTS" id="PR01609">
    <property type="entry name" value="CD36FAMILY"/>
</dbReference>
<keyword evidence="15 34" id="KW-0812">Transmembrane</keyword>
<keyword evidence="18 34" id="KW-1133">Transmembrane helix</keyword>
<evidence type="ECO:0000256" key="11">
    <source>
        <dbReference type="ARBA" id="ARBA00020772"/>
    </source>
</evidence>
<evidence type="ECO:0000313" key="36">
    <source>
        <dbReference type="Proteomes" id="UP000593571"/>
    </source>
</evidence>
<dbReference type="InterPro" id="IPR002159">
    <property type="entry name" value="CD36_fam"/>
</dbReference>
<organism evidence="35 36">
    <name type="scientific">Rousettus aegyptiacus</name>
    <name type="common">Egyptian fruit bat</name>
    <name type="synonym">Pteropus aegyptiacus</name>
    <dbReference type="NCBI Taxonomy" id="9407"/>
    <lineage>
        <taxon>Eukaryota</taxon>
        <taxon>Metazoa</taxon>
        <taxon>Chordata</taxon>
        <taxon>Craniata</taxon>
        <taxon>Vertebrata</taxon>
        <taxon>Euteleostomi</taxon>
        <taxon>Mammalia</taxon>
        <taxon>Eutheria</taxon>
        <taxon>Laurasiatheria</taxon>
        <taxon>Chiroptera</taxon>
        <taxon>Yinpterochiroptera</taxon>
        <taxon>Pteropodoidea</taxon>
        <taxon>Pteropodidae</taxon>
        <taxon>Rousettinae</taxon>
        <taxon>Rousettus</taxon>
    </lineage>
</organism>
<keyword evidence="13" id="KW-1003">Cell membrane</keyword>
<dbReference type="InterPro" id="IPR005428">
    <property type="entry name" value="CD36/SCARB1/SNMP1"/>
</dbReference>
<protein>
    <recommendedName>
        <fullName evidence="11">Platelet glycoprotein 4</fullName>
    </recommendedName>
    <alternativeName>
        <fullName evidence="31">Glycoprotein IIIb</fullName>
    </alternativeName>
    <alternativeName>
        <fullName evidence="29">PAS IV</fullName>
    </alternativeName>
    <alternativeName>
        <fullName evidence="30">PAS-4</fullName>
    </alternativeName>
    <alternativeName>
        <fullName evidence="28">Platelet glycoprotein IV</fullName>
    </alternativeName>
</protein>
<comment type="catalytic activity">
    <reaction evidence="4">
        <text>tetradecanoate(out) = tetradecanoate(in)</text>
        <dbReference type="Rhea" id="RHEA:45252"/>
        <dbReference type="ChEBI" id="CHEBI:30807"/>
    </reaction>
    <physiologicalReaction direction="left-to-right" evidence="4">
        <dbReference type="Rhea" id="RHEA:45253"/>
    </physiologicalReaction>
</comment>
<comment type="similarity">
    <text evidence="10">Belongs to the CD36 family.</text>
</comment>
<evidence type="ECO:0000256" key="3">
    <source>
        <dbReference type="ARBA" id="ARBA00000934"/>
    </source>
</evidence>
<dbReference type="GO" id="GO:0005044">
    <property type="term" value="F:scavenger receptor activity"/>
    <property type="evidence" value="ECO:0007669"/>
    <property type="project" value="TreeGrafter"/>
</dbReference>
<dbReference type="GO" id="GO:0006898">
    <property type="term" value="P:receptor-mediated endocytosis"/>
    <property type="evidence" value="ECO:0007669"/>
    <property type="project" value="TreeGrafter"/>
</dbReference>
<dbReference type="GO" id="GO:0019915">
    <property type="term" value="P:lipid storage"/>
    <property type="evidence" value="ECO:0007669"/>
    <property type="project" value="TreeGrafter"/>
</dbReference>
<evidence type="ECO:0000256" key="34">
    <source>
        <dbReference type="SAM" id="Phobius"/>
    </source>
</evidence>
<dbReference type="AlphaFoldDB" id="A0A7J8D4E7"/>
<keyword evidence="16 33" id="KW-0832">Ubl conjugation</keyword>
<accession>A0A7J8D4E7</accession>
<dbReference type="GO" id="GO:0044539">
    <property type="term" value="P:long-chain fatty acid import into cell"/>
    <property type="evidence" value="ECO:0007669"/>
    <property type="project" value="TreeGrafter"/>
</dbReference>
<evidence type="ECO:0000256" key="5">
    <source>
        <dbReference type="ARBA" id="ARBA00001892"/>
    </source>
</evidence>
<comment type="catalytic activity">
    <reaction evidence="3">
        <text>hexadecanoate(out) = hexadecanoate(in)</text>
        <dbReference type="Rhea" id="RHEA:45256"/>
        <dbReference type="ChEBI" id="CHEBI:7896"/>
    </reaction>
    <physiologicalReaction direction="left-to-right" evidence="3">
        <dbReference type="Rhea" id="RHEA:45257"/>
    </physiologicalReaction>
</comment>
<dbReference type="GO" id="GO:0005901">
    <property type="term" value="C:caveola"/>
    <property type="evidence" value="ECO:0007669"/>
    <property type="project" value="TreeGrafter"/>
</dbReference>
<evidence type="ECO:0000256" key="23">
    <source>
        <dbReference type="ARBA" id="ARBA00023157"/>
    </source>
</evidence>
<dbReference type="PRINTS" id="PR01610">
    <property type="entry name" value="CD36ANTIGEN"/>
</dbReference>
<comment type="catalytic activity">
    <reaction evidence="1">
        <text>(9Z,12Z)-octadecadienoate(out) = (9Z,12Z)-octadecadienoate(in)</text>
        <dbReference type="Rhea" id="RHEA:45264"/>
        <dbReference type="ChEBI" id="CHEBI:30245"/>
    </reaction>
    <physiologicalReaction direction="left-to-right" evidence="1">
        <dbReference type="Rhea" id="RHEA:45265"/>
    </physiologicalReaction>
</comment>
<dbReference type="GO" id="GO:0005794">
    <property type="term" value="C:Golgi apparatus"/>
    <property type="evidence" value="ECO:0007669"/>
    <property type="project" value="UniProtKB-SubCell"/>
</dbReference>
<feature type="site" description="Critical for TLR4-TLR6 dimerization and signaling" evidence="32">
    <location>
        <position position="424"/>
    </location>
</feature>
<dbReference type="Proteomes" id="UP000593571">
    <property type="component" value="Unassembled WGS sequence"/>
</dbReference>
<proteinExistence type="inferred from homology"/>
<comment type="caution">
    <text evidence="35">The sequence shown here is derived from an EMBL/GenBank/DDBJ whole genome shotgun (WGS) entry which is preliminary data.</text>
</comment>
<keyword evidence="14 33" id="KW-1017">Isopeptide bond</keyword>
<evidence type="ECO:0000256" key="17">
    <source>
        <dbReference type="ARBA" id="ARBA00022889"/>
    </source>
</evidence>
<comment type="catalytic activity">
    <reaction evidence="5">
        <text>butanoate(out) = butanoate(in)</text>
        <dbReference type="Rhea" id="RHEA:45248"/>
        <dbReference type="ChEBI" id="CHEBI:17968"/>
    </reaction>
    <physiologicalReaction direction="left-to-right" evidence="5">
        <dbReference type="Rhea" id="RHEA:45249"/>
    </physiologicalReaction>
</comment>
<reference evidence="35 36" key="1">
    <citation type="journal article" date="2020" name="Nature">
        <title>Six reference-quality genomes reveal evolution of bat adaptations.</title>
        <authorList>
            <person name="Jebb D."/>
            <person name="Huang Z."/>
            <person name="Pippel M."/>
            <person name="Hughes G.M."/>
            <person name="Lavrichenko K."/>
            <person name="Devanna P."/>
            <person name="Winkler S."/>
            <person name="Jermiin L.S."/>
            <person name="Skirmuntt E.C."/>
            <person name="Katzourakis A."/>
            <person name="Burkitt-Gray L."/>
            <person name="Ray D.A."/>
            <person name="Sullivan K.A.M."/>
            <person name="Roscito J.G."/>
            <person name="Kirilenko B.M."/>
            <person name="Davalos L.M."/>
            <person name="Corthals A.P."/>
            <person name="Power M.L."/>
            <person name="Jones G."/>
            <person name="Ransome R.D."/>
            <person name="Dechmann D.K.N."/>
            <person name="Locatelli A.G."/>
            <person name="Puechmaille S.J."/>
            <person name="Fedrigo O."/>
            <person name="Jarvis E.D."/>
            <person name="Hiller M."/>
            <person name="Vernes S.C."/>
            <person name="Myers E.W."/>
            <person name="Teeling E.C."/>
        </authorList>
    </citation>
    <scope>NUCLEOTIDE SEQUENCE [LARGE SCALE GENOMIC DNA]</scope>
    <source>
        <strain evidence="35">MRouAeg1</strain>
        <tissue evidence="35">Muscle</tissue>
    </source>
</reference>
<evidence type="ECO:0000256" key="33">
    <source>
        <dbReference type="PIRSR" id="PIRSR605428-51"/>
    </source>
</evidence>
<feature type="cross-link" description="Glycyl lysine isopeptide (Lys-Gly) (interchain with G-Cter in ubiquitin)" evidence="33">
    <location>
        <position position="430"/>
    </location>
</feature>
<evidence type="ECO:0000256" key="8">
    <source>
        <dbReference type="ARBA" id="ARBA00004555"/>
    </source>
</evidence>
<evidence type="ECO:0000256" key="9">
    <source>
        <dbReference type="ARBA" id="ARBA00004651"/>
    </source>
</evidence>
<dbReference type="GO" id="GO:0016324">
    <property type="term" value="C:apical plasma membrane"/>
    <property type="evidence" value="ECO:0007669"/>
    <property type="project" value="UniProtKB-SubCell"/>
</dbReference>
<evidence type="ECO:0000256" key="25">
    <source>
        <dbReference type="ARBA" id="ARBA00023180"/>
    </source>
</evidence>
<dbReference type="GO" id="GO:0042953">
    <property type="term" value="P:lipoprotein transport"/>
    <property type="evidence" value="ECO:0007669"/>
    <property type="project" value="TreeGrafter"/>
</dbReference>
<evidence type="ECO:0000256" key="1">
    <source>
        <dbReference type="ARBA" id="ARBA00000542"/>
    </source>
</evidence>
<keyword evidence="20" id="KW-0445">Lipid transport</keyword>
<evidence type="ECO:0000256" key="29">
    <source>
        <dbReference type="ARBA" id="ARBA00031821"/>
    </source>
</evidence>
<feature type="transmembrane region" description="Helical" evidence="34">
    <location>
        <begin position="7"/>
        <end position="27"/>
    </location>
</feature>
<evidence type="ECO:0000256" key="24">
    <source>
        <dbReference type="ARBA" id="ARBA00023170"/>
    </source>
</evidence>
<name>A0A7J8D4E7_ROUAE</name>
<gene>
    <name evidence="35" type="ORF">HJG63_002456</name>
</gene>
<evidence type="ECO:0000256" key="12">
    <source>
        <dbReference type="ARBA" id="ARBA00022448"/>
    </source>
</evidence>
<keyword evidence="19" id="KW-0333">Golgi apparatus</keyword>
<dbReference type="GO" id="GO:0030169">
    <property type="term" value="F:low-density lipoprotein particle binding"/>
    <property type="evidence" value="ECO:0007669"/>
    <property type="project" value="TreeGrafter"/>
</dbReference>
<evidence type="ECO:0000256" key="30">
    <source>
        <dbReference type="ARBA" id="ARBA00032188"/>
    </source>
</evidence>
<comment type="subcellular location">
    <subcellularLocation>
        <location evidence="6">Apical cell membrane</location>
    </subcellularLocation>
    <subcellularLocation>
        <location evidence="9">Cell membrane</location>
        <topology evidence="9">Multi-pass membrane protein</topology>
    </subcellularLocation>
    <subcellularLocation>
        <location evidence="8">Golgi apparatus</location>
    </subcellularLocation>
    <subcellularLocation>
        <location evidence="7">Membrane raft</location>
    </subcellularLocation>
</comment>
<dbReference type="GO" id="GO:0034383">
    <property type="term" value="P:low-density lipoprotein particle clearance"/>
    <property type="evidence" value="ECO:0007669"/>
    <property type="project" value="TreeGrafter"/>
</dbReference>
<keyword evidence="25" id="KW-0325">Glycoprotein</keyword>
<evidence type="ECO:0000256" key="6">
    <source>
        <dbReference type="ARBA" id="ARBA00004221"/>
    </source>
</evidence>
<evidence type="ECO:0000256" key="15">
    <source>
        <dbReference type="ARBA" id="ARBA00022692"/>
    </source>
</evidence>
<evidence type="ECO:0000256" key="4">
    <source>
        <dbReference type="ARBA" id="ARBA00000996"/>
    </source>
</evidence>
<feature type="cross-link" description="Glycyl lysine isopeptide (Lys-Gly) (interchain with G-Cter in ubiquitin)" evidence="33">
    <location>
        <position position="433"/>
    </location>
</feature>
<evidence type="ECO:0000256" key="16">
    <source>
        <dbReference type="ARBA" id="ARBA00022843"/>
    </source>
</evidence>
<keyword evidence="36" id="KW-1185">Reference proteome</keyword>
<evidence type="ECO:0000256" key="19">
    <source>
        <dbReference type="ARBA" id="ARBA00023034"/>
    </source>
</evidence>
<comment type="catalytic activity">
    <reaction evidence="2">
        <text>(9Z)-octadecenoate(out) = (9Z)-octadecenoate(in)</text>
        <dbReference type="Rhea" id="RHEA:33655"/>
        <dbReference type="ChEBI" id="CHEBI:30823"/>
    </reaction>
    <physiologicalReaction direction="left-to-right" evidence="2">
        <dbReference type="Rhea" id="RHEA:33656"/>
    </physiologicalReaction>
</comment>
<keyword evidence="22" id="KW-0564">Palmitate</keyword>
<evidence type="ECO:0000256" key="7">
    <source>
        <dbReference type="ARBA" id="ARBA00004285"/>
    </source>
</evidence>
<evidence type="ECO:0000256" key="14">
    <source>
        <dbReference type="ARBA" id="ARBA00022499"/>
    </source>
</evidence>
<evidence type="ECO:0000256" key="2">
    <source>
        <dbReference type="ARBA" id="ARBA00000626"/>
    </source>
</evidence>
<feature type="transmembrane region" description="Helical" evidence="34">
    <location>
        <begin position="401"/>
        <end position="427"/>
    </location>
</feature>
<evidence type="ECO:0000256" key="18">
    <source>
        <dbReference type="ARBA" id="ARBA00022989"/>
    </source>
</evidence>
<evidence type="ECO:0000256" key="20">
    <source>
        <dbReference type="ARBA" id="ARBA00023055"/>
    </source>
</evidence>
<evidence type="ECO:0000256" key="27">
    <source>
        <dbReference type="ARBA" id="ARBA00023949"/>
    </source>
</evidence>
<evidence type="ECO:0000256" key="28">
    <source>
        <dbReference type="ARBA" id="ARBA00029966"/>
    </source>
</evidence>
<keyword evidence="17" id="KW-0130">Cell adhesion</keyword>